<accession>V5WLF8</accession>
<dbReference type="HOGENOM" id="CLU_1128423_0_0_12"/>
<sequence>MTSGIRFNLVCVTSLIAGLLLSGMNLWAEALPVALQFNSDVSAAGTVIESVGARAALAQSSRFALVSEGSLGAVMYSDAVVEYRLNPDLYTDEYLGGEFSADSQILRAGMYAEAGVSGLYTLIPGSAERRGGNEPIHTPVMQIGLGGGVFATRFAGDSSCALTTEESNRFDEILSTIDAETEADYAVEDFVFTRRAGRGATLMPFINVYLSMSVNSEWYIEADMKGFFKYGSLGVTLGRRMNFGKL</sequence>
<dbReference type="Proteomes" id="UP000018680">
    <property type="component" value="Chromosome"/>
</dbReference>
<proteinExistence type="predicted"/>
<dbReference type="EMBL" id="CP006939">
    <property type="protein sequence ID" value="AHC16495.1"/>
    <property type="molecule type" value="Genomic_DNA"/>
</dbReference>
<gene>
    <name evidence="1" type="ORF">L21SP2_3155</name>
</gene>
<dbReference type="KEGG" id="slr:L21SP2_3155"/>
<organism evidence="1 2">
    <name type="scientific">Salinispira pacifica</name>
    <dbReference type="NCBI Taxonomy" id="1307761"/>
    <lineage>
        <taxon>Bacteria</taxon>
        <taxon>Pseudomonadati</taxon>
        <taxon>Spirochaetota</taxon>
        <taxon>Spirochaetia</taxon>
        <taxon>Spirochaetales</taxon>
        <taxon>Spirochaetaceae</taxon>
        <taxon>Salinispira</taxon>
    </lineage>
</organism>
<name>V5WLF8_9SPIO</name>
<evidence type="ECO:0000313" key="2">
    <source>
        <dbReference type="Proteomes" id="UP000018680"/>
    </source>
</evidence>
<keyword evidence="2" id="KW-1185">Reference proteome</keyword>
<protein>
    <submittedName>
        <fullName evidence="1">Uncharacterized protein</fullName>
    </submittedName>
</protein>
<evidence type="ECO:0000313" key="1">
    <source>
        <dbReference type="EMBL" id="AHC16495.1"/>
    </source>
</evidence>
<dbReference type="RefSeq" id="WP_024269391.1">
    <property type="nucleotide sequence ID" value="NC_023035.1"/>
</dbReference>
<dbReference type="AlphaFoldDB" id="V5WLF8"/>
<reference evidence="1 2" key="1">
    <citation type="journal article" date="2015" name="Stand. Genomic Sci.">
        <title>Complete genome sequence and description of Salinispira pacifica gen. nov., sp. nov., a novel spirochaete isolated form a hypersaline microbial mat.</title>
        <authorList>
            <person name="Ben Hania W."/>
            <person name="Joseph M."/>
            <person name="Schumann P."/>
            <person name="Bunk B."/>
            <person name="Fiebig A."/>
            <person name="Sproer C."/>
            <person name="Klenk H.P."/>
            <person name="Fardeau M.L."/>
            <person name="Spring S."/>
        </authorList>
    </citation>
    <scope>NUCLEOTIDE SEQUENCE [LARGE SCALE GENOMIC DNA]</scope>
    <source>
        <strain evidence="1 2">L21-RPul-D2</strain>
    </source>
</reference>